<dbReference type="Proteomes" id="UP000288859">
    <property type="component" value="Unassembled WGS sequence"/>
</dbReference>
<protein>
    <recommendedName>
        <fullName evidence="1">DSBA-like thioredoxin domain-containing protein</fullName>
    </recommendedName>
</protein>
<comment type="caution">
    <text evidence="2">The sequence shown here is derived from an EMBL/GenBank/DDBJ whole genome shotgun (WGS) entry which is preliminary data.</text>
</comment>
<gene>
    <name evidence="2" type="ORF">B0A52_00388</name>
</gene>
<feature type="domain" description="DSBA-like thioredoxin" evidence="1">
    <location>
        <begin position="19"/>
        <end position="233"/>
    </location>
</feature>
<evidence type="ECO:0000313" key="3">
    <source>
        <dbReference type="Proteomes" id="UP000288859"/>
    </source>
</evidence>
<dbReference type="PANTHER" id="PTHR13887:SF52">
    <property type="entry name" value="DSBA-LIKE THIOREDOXIN DOMAIN-CONTAINING PROTEIN"/>
    <property type="match status" value="1"/>
</dbReference>
<evidence type="ECO:0000313" key="2">
    <source>
        <dbReference type="EMBL" id="RVX76031.1"/>
    </source>
</evidence>
<dbReference type="InterPro" id="IPR036249">
    <property type="entry name" value="Thioredoxin-like_sf"/>
</dbReference>
<evidence type="ECO:0000259" key="1">
    <source>
        <dbReference type="Pfam" id="PF01323"/>
    </source>
</evidence>
<dbReference type="SUPFAM" id="SSF52833">
    <property type="entry name" value="Thioredoxin-like"/>
    <property type="match status" value="1"/>
</dbReference>
<dbReference type="Pfam" id="PF01323">
    <property type="entry name" value="DSBA"/>
    <property type="match status" value="1"/>
</dbReference>
<dbReference type="AlphaFoldDB" id="A0A438NJX5"/>
<dbReference type="EMBL" id="NAJM01000001">
    <property type="protein sequence ID" value="RVX76031.1"/>
    <property type="molecule type" value="Genomic_DNA"/>
</dbReference>
<accession>A0A438NJX5</accession>
<dbReference type="OrthoDB" id="1930760at2759"/>
<name>A0A438NJX5_EXOME</name>
<proteinExistence type="predicted"/>
<dbReference type="InterPro" id="IPR001853">
    <property type="entry name" value="DSBA-like_thioredoxin_dom"/>
</dbReference>
<dbReference type="GO" id="GO:0016491">
    <property type="term" value="F:oxidoreductase activity"/>
    <property type="evidence" value="ECO:0007669"/>
    <property type="project" value="InterPro"/>
</dbReference>
<organism evidence="2 3">
    <name type="scientific">Exophiala mesophila</name>
    <name type="common">Black yeast-like fungus</name>
    <dbReference type="NCBI Taxonomy" id="212818"/>
    <lineage>
        <taxon>Eukaryota</taxon>
        <taxon>Fungi</taxon>
        <taxon>Dikarya</taxon>
        <taxon>Ascomycota</taxon>
        <taxon>Pezizomycotina</taxon>
        <taxon>Eurotiomycetes</taxon>
        <taxon>Chaetothyriomycetidae</taxon>
        <taxon>Chaetothyriales</taxon>
        <taxon>Herpotrichiellaceae</taxon>
        <taxon>Exophiala</taxon>
    </lineage>
</organism>
<dbReference type="Gene3D" id="3.40.30.10">
    <property type="entry name" value="Glutaredoxin"/>
    <property type="match status" value="1"/>
</dbReference>
<sequence>MSMEEESIEKELLWLHQTYLAKKRLDEALRRFRESDQAKDVIFTVKYFPYQLYPEATKEGQDKYEWSIYLSIYPYNLSTSMSITNPALIPLCNRYMTLMTAYGKTAGISFKFHGTVGNTLDAHRVIQHFQETRGPETADKMISSLYSQFFENEQHPSTGETLLKAAADAGIPENEAKYVIVEQRDEGMSTVRELIREQNMNAVDSVPTVIFEGKRRDITLVGAKEVEEYEKALMSIVKESK</sequence>
<reference evidence="2 3" key="1">
    <citation type="submission" date="2017-03" db="EMBL/GenBank/DDBJ databases">
        <title>Genomes of endolithic fungi from Antarctica.</title>
        <authorList>
            <person name="Coleine C."/>
            <person name="Masonjones S."/>
            <person name="Stajich J.E."/>
        </authorList>
    </citation>
    <scope>NUCLEOTIDE SEQUENCE [LARGE SCALE GENOMIC DNA]</scope>
    <source>
        <strain evidence="2 3">CCFEE 6314</strain>
    </source>
</reference>
<dbReference type="PANTHER" id="PTHR13887">
    <property type="entry name" value="GLUTATHIONE S-TRANSFERASE KAPPA"/>
    <property type="match status" value="1"/>
</dbReference>
<dbReference type="VEuPathDB" id="FungiDB:PV10_01616"/>